<dbReference type="Pfam" id="PF11799">
    <property type="entry name" value="IMS_C"/>
    <property type="match status" value="1"/>
</dbReference>
<dbReference type="SUPFAM" id="SSF100879">
    <property type="entry name" value="Lesion bypass DNA polymerase (Y-family), little finger domain"/>
    <property type="match status" value="1"/>
</dbReference>
<dbReference type="InterPro" id="IPR043502">
    <property type="entry name" value="DNA/RNA_pol_sf"/>
</dbReference>
<organism evidence="8 9">
    <name type="scientific">[Clostridium] symbiosum ATCC 14940</name>
    <dbReference type="NCBI Taxonomy" id="411472"/>
    <lineage>
        <taxon>Bacteria</taxon>
        <taxon>Bacillati</taxon>
        <taxon>Bacillota</taxon>
        <taxon>Clostridia</taxon>
        <taxon>Lachnospirales</taxon>
        <taxon>Lachnospiraceae</taxon>
        <taxon>Otoolea</taxon>
    </lineage>
</organism>
<dbReference type="InterPro" id="IPR050116">
    <property type="entry name" value="DNA_polymerase-Y"/>
</dbReference>
<feature type="binding site" evidence="6">
    <location>
        <position position="96"/>
    </location>
    <ligand>
        <name>Mg(2+)</name>
        <dbReference type="ChEBI" id="CHEBI:18420"/>
    </ligand>
</feature>
<dbReference type="HAMAP" id="MF_01113">
    <property type="entry name" value="DNApol_IV"/>
    <property type="match status" value="1"/>
</dbReference>
<evidence type="ECO:0000256" key="4">
    <source>
        <dbReference type="ARBA" id="ARBA00022763"/>
    </source>
</evidence>
<evidence type="ECO:0000256" key="1">
    <source>
        <dbReference type="ARBA" id="ARBA00010945"/>
    </source>
</evidence>
<feature type="site" description="Substrate discrimination" evidence="6">
    <location>
        <position position="101"/>
    </location>
</feature>
<dbReference type="Pfam" id="PF00817">
    <property type="entry name" value="IMS"/>
    <property type="match status" value="1"/>
</dbReference>
<keyword evidence="6" id="KW-0234">DNA repair</keyword>
<dbReference type="AlphaFoldDB" id="A0ABC9TTR5"/>
<keyword evidence="4 6" id="KW-0227">DNA damage</keyword>
<dbReference type="InterPro" id="IPR043128">
    <property type="entry name" value="Rev_trsase/Diguanyl_cyclase"/>
</dbReference>
<evidence type="ECO:0000313" key="8">
    <source>
        <dbReference type="EMBL" id="ERI74803.1"/>
    </source>
</evidence>
<keyword evidence="6" id="KW-0460">Magnesium</keyword>
<protein>
    <recommendedName>
        <fullName evidence="6">DNA polymerase IV</fullName>
        <shortName evidence="6">Pol IV</shortName>
        <ecNumber evidence="6">2.7.7.7</ecNumber>
    </recommendedName>
</protein>
<dbReference type="Gene3D" id="1.10.150.20">
    <property type="entry name" value="5' to 3' exonuclease, C-terminal subdomain"/>
    <property type="match status" value="1"/>
</dbReference>
<dbReference type="GO" id="GO:0006261">
    <property type="term" value="P:DNA-templated DNA replication"/>
    <property type="evidence" value="ECO:0007669"/>
    <property type="project" value="UniProtKB-UniRule"/>
</dbReference>
<dbReference type="PROSITE" id="PS50173">
    <property type="entry name" value="UMUC"/>
    <property type="match status" value="1"/>
</dbReference>
<dbReference type="EMBL" id="AWSU01000285">
    <property type="protein sequence ID" value="ERI74803.1"/>
    <property type="molecule type" value="Genomic_DNA"/>
</dbReference>
<dbReference type="PANTHER" id="PTHR11076:SF35">
    <property type="entry name" value="DNA REPAIR PROTEIN HOMOLOG YOBH"/>
    <property type="match status" value="1"/>
</dbReference>
<dbReference type="EC" id="2.7.7.7" evidence="6"/>
<proteinExistence type="inferred from homology"/>
<comment type="subcellular location">
    <subcellularLocation>
        <location evidence="6">Cytoplasm</location>
    </subcellularLocation>
</comment>
<keyword evidence="6" id="KW-0479">Metal-binding</keyword>
<dbReference type="SUPFAM" id="SSF56672">
    <property type="entry name" value="DNA/RNA polymerases"/>
    <property type="match status" value="1"/>
</dbReference>
<keyword evidence="2 6" id="KW-0515">Mutator protein</keyword>
<dbReference type="PANTHER" id="PTHR11076">
    <property type="entry name" value="DNA REPAIR POLYMERASE UMUC / TRANSFERASE FAMILY MEMBER"/>
    <property type="match status" value="1"/>
</dbReference>
<reference evidence="8 9" key="1">
    <citation type="submission" date="2013-07" db="EMBL/GenBank/DDBJ databases">
        <authorList>
            <person name="Weinstock G."/>
            <person name="Sodergren E."/>
            <person name="Wylie T."/>
            <person name="Fulton L."/>
            <person name="Fulton R."/>
            <person name="Fronick C."/>
            <person name="O'Laughlin M."/>
            <person name="Godfrey J."/>
            <person name="Miner T."/>
            <person name="Herter B."/>
            <person name="Appelbaum E."/>
            <person name="Cordes M."/>
            <person name="Lek S."/>
            <person name="Wollam A."/>
            <person name="Pepin K.H."/>
            <person name="Palsikar V.B."/>
            <person name="Mitreva M."/>
            <person name="Wilson R.K."/>
        </authorList>
    </citation>
    <scope>NUCLEOTIDE SEQUENCE [LARGE SCALE GENOMIC DNA]</scope>
    <source>
        <strain evidence="8 9">ATCC 14940</strain>
    </source>
</reference>
<dbReference type="GO" id="GO:0005737">
    <property type="term" value="C:cytoplasm"/>
    <property type="evidence" value="ECO:0007669"/>
    <property type="project" value="UniProtKB-SubCell"/>
</dbReference>
<evidence type="ECO:0000256" key="3">
    <source>
        <dbReference type="ARBA" id="ARBA00022695"/>
    </source>
</evidence>
<evidence type="ECO:0000256" key="2">
    <source>
        <dbReference type="ARBA" id="ARBA00022457"/>
    </source>
</evidence>
<comment type="function">
    <text evidence="6">Poorly processive, error-prone DNA polymerase involved in untargeted mutagenesis. Copies undamaged DNA at stalled replication forks, which arise in vivo from mismatched or misaligned primer ends. These misaligned primers can be extended by PolIV. Exhibits no 3'-5' exonuclease (proofreading) activity. May be involved in translesional synthesis, in conjunction with the beta clamp from PolIII.</text>
</comment>
<sequence length="501" mass="56807">MACTQSVQAIISFYILSQWRQQDSNLRPSTRQADALPAELCLHRMIINDRNGIGKIILNSDQSAFHGIKSRYYQIISLSICKERLNMEQPIILHSDMNNFYASVECLDNPGLRGKPVAVAGDQEARHGIVLAKNYEAKKYGIVTGDPLWMARQKCPDIILTPPRYERYIEMSQAAHEIYEEYTDKIETFGLDECWLDVTASSRLFGDGKVIADEIRNTIKTELGLTASVGVSYNKIFAKLGSDLKKPDATTVIGQDFKEKIWHLPADMLLYVGRATYLKLLKYGIRTIGDLACSDVHFLERLLGKNGIMLWAFANGLDQSPVSHVHSRRIIKTIGNSTTAPRDLTGADDVKIILYILAESVAERMRKENFYCRSVQISIRDNSLFSYERQGRLSIPSCTSQAIFEKAFELFQKNAPENPVRSLGVRACSLTRMEYRQLSFLEDVQRDQKQESPERSIDLIRRQFGHYAVQRGIMLTDAKLSSLDPVAEHTIYPEAFLKSQS</sequence>
<dbReference type="Proteomes" id="UP000016491">
    <property type="component" value="Unassembled WGS sequence"/>
</dbReference>
<gene>
    <name evidence="6" type="primary">dinB</name>
    <name evidence="8" type="ORF">CLOSYM_03661</name>
</gene>
<keyword evidence="6" id="KW-0235">DNA replication</keyword>
<dbReference type="Gene3D" id="3.40.1170.60">
    <property type="match status" value="1"/>
</dbReference>
<dbReference type="InterPro" id="IPR001126">
    <property type="entry name" value="UmuC"/>
</dbReference>
<keyword evidence="6" id="KW-0238">DNA-binding</keyword>
<comment type="subunit">
    <text evidence="6">Monomer.</text>
</comment>
<comment type="catalytic activity">
    <reaction evidence="6">
        <text>DNA(n) + a 2'-deoxyribonucleoside 5'-triphosphate = DNA(n+1) + diphosphate</text>
        <dbReference type="Rhea" id="RHEA:22508"/>
        <dbReference type="Rhea" id="RHEA-COMP:17339"/>
        <dbReference type="Rhea" id="RHEA-COMP:17340"/>
        <dbReference type="ChEBI" id="CHEBI:33019"/>
        <dbReference type="ChEBI" id="CHEBI:61560"/>
        <dbReference type="ChEBI" id="CHEBI:173112"/>
        <dbReference type="EC" id="2.7.7.7"/>
    </reaction>
</comment>
<feature type="domain" description="UmuC" evidence="7">
    <location>
        <begin position="92"/>
        <end position="247"/>
    </location>
</feature>
<dbReference type="CDD" id="cd03586">
    <property type="entry name" value="PolY_Pol_IV_kappa"/>
    <property type="match status" value="1"/>
</dbReference>
<feature type="binding site" evidence="6">
    <location>
        <position position="192"/>
    </location>
    <ligand>
        <name>Mg(2+)</name>
        <dbReference type="ChEBI" id="CHEBI:18420"/>
    </ligand>
</feature>
<dbReference type="Gene3D" id="3.30.70.270">
    <property type="match status" value="1"/>
</dbReference>
<dbReference type="AntiFam" id="ANF00011">
    <property type="entry name" value="tRNA translation"/>
</dbReference>
<evidence type="ECO:0000256" key="6">
    <source>
        <dbReference type="HAMAP-Rule" id="MF_01113"/>
    </source>
</evidence>
<evidence type="ECO:0000259" key="7">
    <source>
        <dbReference type="PROSITE" id="PS50173"/>
    </source>
</evidence>
<evidence type="ECO:0000256" key="5">
    <source>
        <dbReference type="ARBA" id="ARBA00022932"/>
    </source>
</evidence>
<dbReference type="Gene3D" id="3.30.1490.100">
    <property type="entry name" value="DNA polymerase, Y-family, little finger domain"/>
    <property type="match status" value="1"/>
</dbReference>
<dbReference type="InterPro" id="IPR017961">
    <property type="entry name" value="DNA_pol_Y-fam_little_finger"/>
</dbReference>
<name>A0ABC9TTR5_CLOSY</name>
<accession>A0ABC9TTR5</accession>
<dbReference type="NCBIfam" id="NF002677">
    <property type="entry name" value="PRK02406.1"/>
    <property type="match status" value="1"/>
</dbReference>
<comment type="cofactor">
    <cofactor evidence="6">
        <name>Mg(2+)</name>
        <dbReference type="ChEBI" id="CHEBI:18420"/>
    </cofactor>
    <text evidence="6">Binds 2 magnesium ions per subunit.</text>
</comment>
<keyword evidence="6" id="KW-0808">Transferase</keyword>
<dbReference type="InterPro" id="IPR022880">
    <property type="entry name" value="DNApol_IV"/>
</dbReference>
<dbReference type="GO" id="GO:0003677">
    <property type="term" value="F:DNA binding"/>
    <property type="evidence" value="ECO:0007669"/>
    <property type="project" value="UniProtKB-UniRule"/>
</dbReference>
<dbReference type="InterPro" id="IPR036775">
    <property type="entry name" value="DNA_pol_Y-fam_lit_finger_sf"/>
</dbReference>
<evidence type="ECO:0000313" key="9">
    <source>
        <dbReference type="Proteomes" id="UP000016491"/>
    </source>
</evidence>
<comment type="caution">
    <text evidence="8">The sequence shown here is derived from an EMBL/GenBank/DDBJ whole genome shotgun (WGS) entry which is preliminary data.</text>
</comment>
<keyword evidence="6" id="KW-0963">Cytoplasm</keyword>
<dbReference type="GO" id="GO:0006281">
    <property type="term" value="P:DNA repair"/>
    <property type="evidence" value="ECO:0007669"/>
    <property type="project" value="UniProtKB-UniRule"/>
</dbReference>
<keyword evidence="5 6" id="KW-0239">DNA-directed DNA polymerase</keyword>
<dbReference type="GO" id="GO:0000287">
    <property type="term" value="F:magnesium ion binding"/>
    <property type="evidence" value="ECO:0007669"/>
    <property type="project" value="UniProtKB-UniRule"/>
</dbReference>
<dbReference type="GO" id="GO:0003887">
    <property type="term" value="F:DNA-directed DNA polymerase activity"/>
    <property type="evidence" value="ECO:0007669"/>
    <property type="project" value="UniProtKB-UniRule"/>
</dbReference>
<feature type="active site" evidence="6">
    <location>
        <position position="193"/>
    </location>
</feature>
<keyword evidence="3 6" id="KW-0548">Nucleotidyltransferase</keyword>
<comment type="similarity">
    <text evidence="1 6">Belongs to the DNA polymerase type-Y family.</text>
</comment>